<dbReference type="PANTHER" id="PTHR46323">
    <property type="entry name" value="BETA-GALACTOSIDASE"/>
    <property type="match status" value="1"/>
</dbReference>
<feature type="domain" description="Beta galactosidase small chain/" evidence="13">
    <location>
        <begin position="681"/>
        <end position="867"/>
    </location>
</feature>
<dbReference type="PANTHER" id="PTHR46323:SF2">
    <property type="entry name" value="BETA-GALACTOSIDASE"/>
    <property type="match status" value="1"/>
</dbReference>
<gene>
    <name evidence="15" type="ORF">CRP01_32080</name>
</gene>
<feature type="domain" description="Glycoside hydrolase family 2 immunoglobulin-like beta-sandwich" evidence="10">
    <location>
        <begin position="222"/>
        <end position="298"/>
    </location>
</feature>
<evidence type="ECO:0000313" key="16">
    <source>
        <dbReference type="Proteomes" id="UP000223913"/>
    </source>
</evidence>
<dbReference type="Pfam" id="PF02836">
    <property type="entry name" value="Glyco_hydro_2_C"/>
    <property type="match status" value="1"/>
</dbReference>
<dbReference type="EMBL" id="PDUD01000040">
    <property type="protein sequence ID" value="PHN02423.1"/>
    <property type="molecule type" value="Genomic_DNA"/>
</dbReference>
<dbReference type="Pfam" id="PF16353">
    <property type="entry name" value="LacZ_4"/>
    <property type="match status" value="1"/>
</dbReference>
<dbReference type="Gene3D" id="2.60.40.10">
    <property type="entry name" value="Immunoglobulins"/>
    <property type="match status" value="2"/>
</dbReference>
<keyword evidence="16" id="KW-1185">Reference proteome</keyword>
<evidence type="ECO:0000256" key="8">
    <source>
        <dbReference type="ARBA" id="ARBA00023295"/>
    </source>
</evidence>
<dbReference type="Pfam" id="PF00703">
    <property type="entry name" value="Glyco_hydro_2"/>
    <property type="match status" value="1"/>
</dbReference>
<dbReference type="PRINTS" id="PR00132">
    <property type="entry name" value="GLHYDRLASE2"/>
</dbReference>
<dbReference type="InterPro" id="IPR011013">
    <property type="entry name" value="Gal_mutarotase_sf_dom"/>
</dbReference>
<dbReference type="Gene3D" id="3.20.20.80">
    <property type="entry name" value="Glycosidases"/>
    <property type="match status" value="1"/>
</dbReference>
<dbReference type="InterPro" id="IPR004199">
    <property type="entry name" value="B-gal_small/dom_5"/>
</dbReference>
<dbReference type="AlphaFoldDB" id="A0A2D0N3T7"/>
<dbReference type="SUPFAM" id="SSF51445">
    <property type="entry name" value="(Trans)glycosidases"/>
    <property type="match status" value="1"/>
</dbReference>
<evidence type="ECO:0000256" key="6">
    <source>
        <dbReference type="ARBA" id="ARBA00022801"/>
    </source>
</evidence>
<evidence type="ECO:0000313" key="15">
    <source>
        <dbReference type="EMBL" id="PHN02423.1"/>
    </source>
</evidence>
<evidence type="ECO:0000259" key="11">
    <source>
        <dbReference type="Pfam" id="PF02836"/>
    </source>
</evidence>
<dbReference type="InterPro" id="IPR006103">
    <property type="entry name" value="Glyco_hydro_2_cat"/>
</dbReference>
<dbReference type="GO" id="GO:0009341">
    <property type="term" value="C:beta-galactosidase complex"/>
    <property type="evidence" value="ECO:0007669"/>
    <property type="project" value="TreeGrafter"/>
</dbReference>
<reference evidence="15 16" key="1">
    <citation type="submission" date="2017-10" db="EMBL/GenBank/DDBJ databases">
        <title>The draft genome sequence of Lewinella nigricans NBRC 102662.</title>
        <authorList>
            <person name="Wang K."/>
        </authorList>
    </citation>
    <scope>NUCLEOTIDE SEQUENCE [LARGE SCALE GENOMIC DNA]</scope>
    <source>
        <strain evidence="15 16">NBRC 102662</strain>
    </source>
</reference>
<comment type="similarity">
    <text evidence="3">Belongs to the glycosyl hydrolase 2 family.</text>
</comment>
<keyword evidence="6 15" id="KW-0378">Hydrolase</keyword>
<dbReference type="InterPro" id="IPR006101">
    <property type="entry name" value="Glyco_hydro_2"/>
</dbReference>
<dbReference type="InterPro" id="IPR036156">
    <property type="entry name" value="Beta-gal/glucu_dom_sf"/>
</dbReference>
<comment type="caution">
    <text evidence="15">The sequence shown here is derived from an EMBL/GenBank/DDBJ whole genome shotgun (WGS) entry which is preliminary data.</text>
</comment>
<evidence type="ECO:0000256" key="9">
    <source>
        <dbReference type="ARBA" id="ARBA00032230"/>
    </source>
</evidence>
<dbReference type="SUPFAM" id="SSF49303">
    <property type="entry name" value="beta-Galactosidase/glucuronidase domain"/>
    <property type="match status" value="2"/>
</dbReference>
<evidence type="ECO:0000256" key="3">
    <source>
        <dbReference type="ARBA" id="ARBA00007401"/>
    </source>
</evidence>
<feature type="domain" description="Beta-galactosidase" evidence="14">
    <location>
        <begin position="568"/>
        <end position="659"/>
    </location>
</feature>
<keyword evidence="7" id="KW-0106">Calcium</keyword>
<dbReference type="InterPro" id="IPR017853">
    <property type="entry name" value="GH"/>
</dbReference>
<evidence type="ECO:0000259" key="12">
    <source>
        <dbReference type="Pfam" id="PF02837"/>
    </source>
</evidence>
<dbReference type="InterPro" id="IPR032312">
    <property type="entry name" value="LacZ_4"/>
</dbReference>
<dbReference type="Pfam" id="PF02929">
    <property type="entry name" value="Bgal_small_N"/>
    <property type="match status" value="1"/>
</dbReference>
<dbReference type="InterPro" id="IPR050347">
    <property type="entry name" value="Bact_Beta-galactosidase"/>
</dbReference>
<dbReference type="Gene3D" id="2.60.120.260">
    <property type="entry name" value="Galactose-binding domain-like"/>
    <property type="match status" value="1"/>
</dbReference>
<evidence type="ECO:0000256" key="4">
    <source>
        <dbReference type="ARBA" id="ARBA00011245"/>
    </source>
</evidence>
<dbReference type="GO" id="GO:0030246">
    <property type="term" value="F:carbohydrate binding"/>
    <property type="evidence" value="ECO:0007669"/>
    <property type="project" value="InterPro"/>
</dbReference>
<dbReference type="Gene3D" id="2.70.98.10">
    <property type="match status" value="1"/>
</dbReference>
<proteinExistence type="inferred from homology"/>
<dbReference type="RefSeq" id="WP_099154169.1">
    <property type="nucleotide sequence ID" value="NZ_PDUD01000040.1"/>
</dbReference>
<dbReference type="InterPro" id="IPR006102">
    <property type="entry name" value="Ig-like_GH2"/>
</dbReference>
<comment type="catalytic activity">
    <reaction evidence="1">
        <text>Hydrolysis of terminal non-reducing beta-D-galactose residues in beta-D-galactosides.</text>
        <dbReference type="EC" id="3.2.1.23"/>
    </reaction>
</comment>
<accession>A0A2D0N3T7</accession>
<dbReference type="InterPro" id="IPR013783">
    <property type="entry name" value="Ig-like_fold"/>
</dbReference>
<evidence type="ECO:0000259" key="14">
    <source>
        <dbReference type="Pfam" id="PF16353"/>
    </source>
</evidence>
<dbReference type="EC" id="3.2.1.23" evidence="5"/>
<dbReference type="SUPFAM" id="SSF74650">
    <property type="entry name" value="Galactose mutarotase-like"/>
    <property type="match status" value="1"/>
</dbReference>
<evidence type="ECO:0000259" key="13">
    <source>
        <dbReference type="Pfam" id="PF02929"/>
    </source>
</evidence>
<keyword evidence="8" id="KW-0326">Glycosidase</keyword>
<feature type="domain" description="Glycoside hydrolase family 2 catalytic" evidence="11">
    <location>
        <begin position="302"/>
        <end position="517"/>
    </location>
</feature>
<dbReference type="GO" id="GO:0004565">
    <property type="term" value="F:beta-galactosidase activity"/>
    <property type="evidence" value="ECO:0007669"/>
    <property type="project" value="UniProtKB-EC"/>
</dbReference>
<dbReference type="InterPro" id="IPR014718">
    <property type="entry name" value="GH-type_carb-bd"/>
</dbReference>
<sequence>MQLHKIAIVITGLLLTITGFAQDAVETERMYLSGHGPEDAVNWEFFCTAGRKSDEWTTIPVPSCWEQEGFGTYNYGVNFYGKPTDPGIPTEQGLYKYEFEVPESWRGRSLRLVFEGVMTDTRVLVNGQKAGSLHQGGFYTFGFEISNLIRFGEKNLLEVTVSKESENTSVNLAERRADYWNFGGIFRPVYLESRPAQYIDRVALDARADGRFLAEVYTGFALGANHKIRSRILDPAGNQIGVPLEQSIPAGSDKTVLSTQVQGVDLWTAETPNLYTVEIELYEGDNLLHRVEDLVGFRTFEIREQDGFYLNGRRILLKGVNRHSFRPETGRTLSKAQNYEDVRLIKEMNMNTVRMSHYPPNPEFLDACDELGLYVLDELGGWHGKYDTGVGIKLVKELVVRDVNHPSIIFWDNGNEGGWNTDLDDEFGKWDPQGRPVIHPQQDLNGVETMHYRSYGETQEYLRGKDIFFPTEILHGLYDGGHGGGLHDYWELMRNHPLCGGALLWVYADEGVVRTDQGGRIDNDGNHGADGLLGPHLEKEGSFYTVKEIWSPVVVTNEKLERNFDGNFSVENRYDFTNLNACTFAWEVLDFSANGVRNVLKKGQQAGPDVAPQQSGILELPLPDLADADAIRLTAIGKNGESLWTWSWNLADRIEMVEKKSTESVNIVTEPSQTIVQLGSQALHFSNSSGELLKVSQGESELSFGQGPRFVAFRRGDRSLDGWVAENLPKGVDRIYKDVSETSKLIDFQAKLEGGKAVITAEYFGPLRKVRWEIASGKEIRVDYEYAYQGVVELMGIKFDYPEAKVQSKKWLGEGPYRVWQNRLHGTSLDIWENDYNDPIPGESFVYPEFKGYFGNWHWMELTTAEGKIRIGTENYDNYLGVYAPRDGRDALLYTFPNSGISVLDVIPAVRNKVNTTDLVGPSSKPQDVSGKQQGTLYLSFDLENE</sequence>
<dbReference type="InterPro" id="IPR008979">
    <property type="entry name" value="Galactose-bd-like_sf"/>
</dbReference>
<name>A0A2D0N3T7_FLAN2</name>
<dbReference type="Proteomes" id="UP000223913">
    <property type="component" value="Unassembled WGS sequence"/>
</dbReference>
<dbReference type="GO" id="GO:0005990">
    <property type="term" value="P:lactose catabolic process"/>
    <property type="evidence" value="ECO:0007669"/>
    <property type="project" value="TreeGrafter"/>
</dbReference>
<dbReference type="Pfam" id="PF02837">
    <property type="entry name" value="Glyco_hydro_2_N"/>
    <property type="match status" value="1"/>
</dbReference>
<evidence type="ECO:0000259" key="10">
    <source>
        <dbReference type="Pfam" id="PF00703"/>
    </source>
</evidence>
<dbReference type="OrthoDB" id="9801077at2"/>
<feature type="domain" description="Glycosyl hydrolases family 2 sugar binding" evidence="12">
    <location>
        <begin position="54"/>
        <end position="195"/>
    </location>
</feature>
<organism evidence="15 16">
    <name type="scientific">Flavilitoribacter nigricans (strain ATCC 23147 / DSM 23189 / NBRC 102662 / NCIMB 1420 / SS-2)</name>
    <name type="common">Lewinella nigricans</name>
    <dbReference type="NCBI Taxonomy" id="1122177"/>
    <lineage>
        <taxon>Bacteria</taxon>
        <taxon>Pseudomonadati</taxon>
        <taxon>Bacteroidota</taxon>
        <taxon>Saprospiria</taxon>
        <taxon>Saprospirales</taxon>
        <taxon>Lewinellaceae</taxon>
        <taxon>Flavilitoribacter</taxon>
    </lineage>
</organism>
<comment type="cofactor">
    <cofactor evidence="2">
        <name>Ca(2+)</name>
        <dbReference type="ChEBI" id="CHEBI:29108"/>
    </cofactor>
</comment>
<evidence type="ECO:0000256" key="2">
    <source>
        <dbReference type="ARBA" id="ARBA00001913"/>
    </source>
</evidence>
<protein>
    <recommendedName>
        <fullName evidence="5">beta-galactosidase</fullName>
        <ecNumber evidence="5">3.2.1.23</ecNumber>
    </recommendedName>
    <alternativeName>
        <fullName evidence="9">Lactase</fullName>
    </alternativeName>
</protein>
<evidence type="ECO:0000256" key="1">
    <source>
        <dbReference type="ARBA" id="ARBA00001412"/>
    </source>
</evidence>
<evidence type="ECO:0000256" key="5">
    <source>
        <dbReference type="ARBA" id="ARBA00012756"/>
    </source>
</evidence>
<comment type="subunit">
    <text evidence="4">Monomer.</text>
</comment>
<dbReference type="InterPro" id="IPR006104">
    <property type="entry name" value="Glyco_hydro_2_N"/>
</dbReference>
<dbReference type="SUPFAM" id="SSF49785">
    <property type="entry name" value="Galactose-binding domain-like"/>
    <property type="match status" value="1"/>
</dbReference>
<evidence type="ECO:0000256" key="7">
    <source>
        <dbReference type="ARBA" id="ARBA00022837"/>
    </source>
</evidence>